<dbReference type="Proteomes" id="UP001419910">
    <property type="component" value="Unassembled WGS sequence"/>
</dbReference>
<organism evidence="2 3">
    <name type="scientific">Sphingomonas oligophenolica</name>
    <dbReference type="NCBI Taxonomy" id="301154"/>
    <lineage>
        <taxon>Bacteria</taxon>
        <taxon>Pseudomonadati</taxon>
        <taxon>Pseudomonadota</taxon>
        <taxon>Alphaproteobacteria</taxon>
        <taxon>Sphingomonadales</taxon>
        <taxon>Sphingomonadaceae</taxon>
        <taxon>Sphingomonas</taxon>
    </lineage>
</organism>
<evidence type="ECO:0008006" key="4">
    <source>
        <dbReference type="Google" id="ProtNLM"/>
    </source>
</evidence>
<accession>A0ABU9Y3D5</accession>
<dbReference type="RefSeq" id="WP_343888996.1">
    <property type="nucleotide sequence ID" value="NZ_BAAAEH010000016.1"/>
</dbReference>
<protein>
    <recommendedName>
        <fullName evidence="4">S-layer family protein</fullName>
    </recommendedName>
</protein>
<feature type="signal peptide" evidence="1">
    <location>
        <begin position="1"/>
        <end position="35"/>
    </location>
</feature>
<sequence length="1046" mass="98929">MTIILSKHRPAARHLFLGSATMVLAAILASPGAQAQVTGVQSTASQALVSDQTERGATNIADGSDALVTIATAGTVAGSTATLSDNAVSATTRGNKVTLNLAPDVGNSAASIQPTHLEAGSAGVAAGADSVIAASQRNQGTVNGALLDGSRVTLDAGAVSDGALAVEHNSQETIALGNDSSAGLALTGRNAGGAGIVSLQSGNGAVDETDDASPVGAHSYGQTALGAGAVSGSTLSLSGNLERAIGYGNAAANALSVQAVGVAPGADGGPASMVPGLAADAATVDAGYGVLSSQVLGAAVKARAGESGTGPAFAAAIAGELTGSSLANDGNTLAAGGYGNQSANGVYIAAVSIARATGSGDGSTGAVANVTGVQRLGDDGRVIASTYGGAVTAIAGNVDASTVSASQNAIQTLAAGNRAGGNLLNVKADSIDTAGDTPSHTVGTALVGADGTATTTAALSVQNVQDSGDVAISAGQRGGRTELIIGGAVSGSVLTANSNAARVSATRNDATNAVTIAATDMRTSADLNNFQVGSGSLIASLGSIADPGGAVIALSGPVTGSSLTVSGNSLDGAATGNSAANTLTATGVTIADGSGHDKAEAGLLADGIGAAATFALANQQQFGVPESGIATPLVSQVAGRFAAAAQSGAQSSLAVDDNMQQSIALGSTAVNRLAITATDLGDDQSPAPGSALSSLQFGSASVVASSAMDLAAKGTGDKASLSLIGNANQASAAINQADNGLSVAAIKADDMSGGTGPVLAALGPVNATGNHVLMNWQVATGRSDAIAATRLLTGGAGDVDRSDVSIGNNSTSADAAANRALNSVSPAAVSGDVPTVGLVSNQRSSADVSAKATTNAALVGTDAAGLTDIGGSSVALNGNATTSLARGNVADNALTLSGTGAPAPTPAGAIAGNAASAQAGATLLNVQANSGTISSSAAWTSYAIPLNAGSATVSGSSVGVTGNTVSAAAYGNAANNVITATSLGGMPGVALASSQVNSGAVSAQVTGAADRLLSSAVSGGALSVSGNRIVAAATGNQAASTIAATR</sequence>
<keyword evidence="3" id="KW-1185">Reference proteome</keyword>
<name>A0ABU9Y3D5_9SPHN</name>
<comment type="caution">
    <text evidence="2">The sequence shown here is derived from an EMBL/GenBank/DDBJ whole genome shotgun (WGS) entry which is preliminary data.</text>
</comment>
<reference evidence="2 3" key="1">
    <citation type="submission" date="2024-05" db="EMBL/GenBank/DDBJ databases">
        <authorList>
            <person name="Liu Q."/>
            <person name="Xin Y.-H."/>
        </authorList>
    </citation>
    <scope>NUCLEOTIDE SEQUENCE [LARGE SCALE GENOMIC DNA]</scope>
    <source>
        <strain evidence="2 3">CGMCC 1.10181</strain>
    </source>
</reference>
<evidence type="ECO:0000313" key="2">
    <source>
        <dbReference type="EMBL" id="MEN2790324.1"/>
    </source>
</evidence>
<dbReference type="EMBL" id="JBDIME010000008">
    <property type="protein sequence ID" value="MEN2790324.1"/>
    <property type="molecule type" value="Genomic_DNA"/>
</dbReference>
<evidence type="ECO:0000313" key="3">
    <source>
        <dbReference type="Proteomes" id="UP001419910"/>
    </source>
</evidence>
<gene>
    <name evidence="2" type="ORF">ABC974_11855</name>
</gene>
<keyword evidence="1" id="KW-0732">Signal</keyword>
<feature type="chain" id="PRO_5046828119" description="S-layer family protein" evidence="1">
    <location>
        <begin position="36"/>
        <end position="1046"/>
    </location>
</feature>
<proteinExistence type="predicted"/>
<evidence type="ECO:0000256" key="1">
    <source>
        <dbReference type="SAM" id="SignalP"/>
    </source>
</evidence>